<evidence type="ECO:0000256" key="1">
    <source>
        <dbReference type="SAM" id="SignalP"/>
    </source>
</evidence>
<keyword evidence="4" id="KW-1185">Reference proteome</keyword>
<accession>A0A0G4N8X5</accession>
<dbReference type="GO" id="GO:0016020">
    <property type="term" value="C:membrane"/>
    <property type="evidence" value="ECO:0007669"/>
    <property type="project" value="TreeGrafter"/>
</dbReference>
<dbReference type="Gene3D" id="3.40.50.1820">
    <property type="entry name" value="alpha/beta hydrolase"/>
    <property type="match status" value="1"/>
</dbReference>
<dbReference type="STRING" id="100787.A0A0G4N8X5"/>
<dbReference type="InterPro" id="IPR000073">
    <property type="entry name" value="AB_hydrolase_1"/>
</dbReference>
<dbReference type="SUPFAM" id="SSF53474">
    <property type="entry name" value="alpha/beta-Hydrolases"/>
    <property type="match status" value="1"/>
</dbReference>
<dbReference type="EMBL" id="CVQH01027860">
    <property type="protein sequence ID" value="CRK42927.1"/>
    <property type="molecule type" value="Genomic_DNA"/>
</dbReference>
<feature type="domain" description="AB hydrolase-1" evidence="2">
    <location>
        <begin position="113"/>
        <end position="364"/>
    </location>
</feature>
<dbReference type="InterPro" id="IPR029058">
    <property type="entry name" value="AB_hydrolase_fold"/>
</dbReference>
<gene>
    <name evidence="3" type="ORF">BN1708_008918</name>
</gene>
<sequence length="381" mass="42430">MHSLAFAFSLSAQWLLLGVQPTVARAVVNGTPVEIDRVAQSVNTTDSLPLCRDFTIPISVNKTVETELSLDDYNIESLYAWAGREVLVDGDYEMSARICDPPPGVERKDTLQLLMHGATFNKHMWDFPYKPETHSWVRYMANSGYTTLAIDYIGCGNSSHPDGLFDVQTELFVQTTHQIVQSIRTENLLGQSFSKISLVGFSIGAIVASAVADKFPEDADSLVLLGITWDREWLYPAFLAGLQTTASVVDPARWGDRDPFYQTQPTLQARRVACFFGDFEEEAALTDFETRDLDSLGMAITFSFHLVEAPKYEGHVFLGIGDHDSTFCPRKCGSQPYGVYDQFPLASEHVVKVYKDTGHALLYHRTAPLVMQDTLSFLASI</sequence>
<protein>
    <recommendedName>
        <fullName evidence="2">AB hydrolase-1 domain-containing protein</fullName>
    </recommendedName>
</protein>
<evidence type="ECO:0000259" key="2">
    <source>
        <dbReference type="Pfam" id="PF12697"/>
    </source>
</evidence>
<proteinExistence type="predicted"/>
<dbReference type="Pfam" id="PF12697">
    <property type="entry name" value="Abhydrolase_6"/>
    <property type="match status" value="1"/>
</dbReference>
<evidence type="ECO:0000313" key="3">
    <source>
        <dbReference type="EMBL" id="CRK42927.1"/>
    </source>
</evidence>
<keyword evidence="1" id="KW-0732">Signal</keyword>
<organism evidence="3 4">
    <name type="scientific">Verticillium longisporum</name>
    <name type="common">Verticillium dahliae var. longisporum</name>
    <dbReference type="NCBI Taxonomy" id="100787"/>
    <lineage>
        <taxon>Eukaryota</taxon>
        <taxon>Fungi</taxon>
        <taxon>Dikarya</taxon>
        <taxon>Ascomycota</taxon>
        <taxon>Pezizomycotina</taxon>
        <taxon>Sordariomycetes</taxon>
        <taxon>Hypocreomycetidae</taxon>
        <taxon>Glomerellales</taxon>
        <taxon>Plectosphaerellaceae</taxon>
        <taxon>Verticillium</taxon>
    </lineage>
</organism>
<dbReference type="InterPro" id="IPR050266">
    <property type="entry name" value="AB_hydrolase_sf"/>
</dbReference>
<evidence type="ECO:0000313" key="4">
    <source>
        <dbReference type="Proteomes" id="UP000044602"/>
    </source>
</evidence>
<feature type="signal peptide" evidence="1">
    <location>
        <begin position="1"/>
        <end position="26"/>
    </location>
</feature>
<dbReference type="AlphaFoldDB" id="A0A0G4N8X5"/>
<feature type="chain" id="PRO_5002568254" description="AB hydrolase-1 domain-containing protein" evidence="1">
    <location>
        <begin position="27"/>
        <end position="381"/>
    </location>
</feature>
<reference evidence="3 4" key="1">
    <citation type="submission" date="2015-05" db="EMBL/GenBank/DDBJ databases">
        <authorList>
            <person name="Wang D.B."/>
            <person name="Wang M."/>
        </authorList>
    </citation>
    <scope>NUCLEOTIDE SEQUENCE [LARGE SCALE GENOMIC DNA]</scope>
    <source>
        <strain evidence="3">VL1</strain>
    </source>
</reference>
<dbReference type="Proteomes" id="UP000044602">
    <property type="component" value="Unassembled WGS sequence"/>
</dbReference>
<dbReference type="PANTHER" id="PTHR43798:SF33">
    <property type="entry name" value="HYDROLASE, PUTATIVE (AFU_ORTHOLOGUE AFUA_2G14860)-RELATED"/>
    <property type="match status" value="1"/>
</dbReference>
<name>A0A0G4N8X5_VERLO</name>
<dbReference type="PANTHER" id="PTHR43798">
    <property type="entry name" value="MONOACYLGLYCEROL LIPASE"/>
    <property type="match status" value="1"/>
</dbReference>